<protein>
    <submittedName>
        <fullName evidence="1">Uncharacterized protein</fullName>
    </submittedName>
</protein>
<dbReference type="Proteomes" id="UP001054821">
    <property type="component" value="Chromosome 2"/>
</dbReference>
<accession>A0AAD4WEB2</accession>
<proteinExistence type="predicted"/>
<keyword evidence="2" id="KW-1185">Reference proteome</keyword>
<dbReference type="EMBL" id="JAJFAZ020000002">
    <property type="protein sequence ID" value="KAI5341804.1"/>
    <property type="molecule type" value="Genomic_DNA"/>
</dbReference>
<organism evidence="1 2">
    <name type="scientific">Prunus dulcis</name>
    <name type="common">Almond</name>
    <name type="synonym">Amygdalus dulcis</name>
    <dbReference type="NCBI Taxonomy" id="3755"/>
    <lineage>
        <taxon>Eukaryota</taxon>
        <taxon>Viridiplantae</taxon>
        <taxon>Streptophyta</taxon>
        <taxon>Embryophyta</taxon>
        <taxon>Tracheophyta</taxon>
        <taxon>Spermatophyta</taxon>
        <taxon>Magnoliopsida</taxon>
        <taxon>eudicotyledons</taxon>
        <taxon>Gunneridae</taxon>
        <taxon>Pentapetalae</taxon>
        <taxon>rosids</taxon>
        <taxon>fabids</taxon>
        <taxon>Rosales</taxon>
        <taxon>Rosaceae</taxon>
        <taxon>Amygdaloideae</taxon>
        <taxon>Amygdaleae</taxon>
        <taxon>Prunus</taxon>
    </lineage>
</organism>
<sequence>MNSGREKGEMRGKQEQLAQFRWFFSVLPRCACDEESSKADGLGSADCMGLMEGMESVGADWTGSAGVIFSLVLRASI</sequence>
<dbReference type="AlphaFoldDB" id="A0AAD4WEB2"/>
<evidence type="ECO:0000313" key="2">
    <source>
        <dbReference type="Proteomes" id="UP001054821"/>
    </source>
</evidence>
<name>A0AAD4WEB2_PRUDU</name>
<comment type="caution">
    <text evidence="1">The sequence shown here is derived from an EMBL/GenBank/DDBJ whole genome shotgun (WGS) entry which is preliminary data.</text>
</comment>
<gene>
    <name evidence="1" type="ORF">L3X38_009679</name>
</gene>
<reference evidence="1 2" key="1">
    <citation type="journal article" date="2022" name="G3 (Bethesda)">
        <title>Whole-genome sequence and methylome profiling of the almond [Prunus dulcis (Mill.) D.A. Webb] cultivar 'Nonpareil'.</title>
        <authorList>
            <person name="D'Amico-Willman K.M."/>
            <person name="Ouma W.Z."/>
            <person name="Meulia T."/>
            <person name="Sideli G.M."/>
            <person name="Gradziel T.M."/>
            <person name="Fresnedo-Ramirez J."/>
        </authorList>
    </citation>
    <scope>NUCLEOTIDE SEQUENCE [LARGE SCALE GENOMIC DNA]</scope>
    <source>
        <strain evidence="1">Clone GOH B32 T37-40</strain>
    </source>
</reference>
<evidence type="ECO:0000313" key="1">
    <source>
        <dbReference type="EMBL" id="KAI5341804.1"/>
    </source>
</evidence>